<dbReference type="InterPro" id="IPR013078">
    <property type="entry name" value="His_Pase_superF_clade-1"/>
</dbReference>
<evidence type="ECO:0008006" key="4">
    <source>
        <dbReference type="Google" id="ProtNLM"/>
    </source>
</evidence>
<evidence type="ECO:0000313" key="3">
    <source>
        <dbReference type="EMBL" id="CAD9367595.1"/>
    </source>
</evidence>
<evidence type="ECO:0000256" key="2">
    <source>
        <dbReference type="ARBA" id="ARBA00023235"/>
    </source>
</evidence>
<dbReference type="Pfam" id="PF00300">
    <property type="entry name" value="His_Phos_1"/>
    <property type="match status" value="1"/>
</dbReference>
<dbReference type="GO" id="GO:0005737">
    <property type="term" value="C:cytoplasm"/>
    <property type="evidence" value="ECO:0007669"/>
    <property type="project" value="TreeGrafter"/>
</dbReference>
<dbReference type="CDD" id="cd07067">
    <property type="entry name" value="HP_PGM_like"/>
    <property type="match status" value="1"/>
</dbReference>
<dbReference type="Gene3D" id="3.40.50.1240">
    <property type="entry name" value="Phosphoglycerate mutase-like"/>
    <property type="match status" value="1"/>
</dbReference>
<gene>
    <name evidence="3" type="ORF">AAND1436_LOCUS3430</name>
</gene>
<proteinExistence type="predicted"/>
<dbReference type="AlphaFoldDB" id="A0A7S2F0V9"/>
<dbReference type="PANTHER" id="PTHR48100:SF1">
    <property type="entry name" value="HISTIDINE PHOSPHATASE FAMILY PROTEIN-RELATED"/>
    <property type="match status" value="1"/>
</dbReference>
<reference evidence="3" key="1">
    <citation type="submission" date="2021-01" db="EMBL/GenBank/DDBJ databases">
        <authorList>
            <person name="Corre E."/>
            <person name="Pelletier E."/>
            <person name="Niang G."/>
            <person name="Scheremetjew M."/>
            <person name="Finn R."/>
            <person name="Kale V."/>
            <person name="Holt S."/>
            <person name="Cochrane G."/>
            <person name="Meng A."/>
            <person name="Brown T."/>
            <person name="Cohen L."/>
        </authorList>
    </citation>
    <scope>NUCLEOTIDE SEQUENCE</scope>
    <source>
        <strain evidence="3">CCMP2222</strain>
    </source>
</reference>
<protein>
    <recommendedName>
        <fullName evidence="4">Phosphoglycerate mutase (2,3-diphosphoglycerate-dependent)</fullName>
    </recommendedName>
</protein>
<dbReference type="EMBL" id="HBGQ01006841">
    <property type="protein sequence ID" value="CAD9367595.1"/>
    <property type="molecule type" value="Transcribed_RNA"/>
</dbReference>
<dbReference type="PROSITE" id="PS00175">
    <property type="entry name" value="PG_MUTASE"/>
    <property type="match status" value="1"/>
</dbReference>
<name>A0A7S2F0V9_9DINO</name>
<dbReference type="InterPro" id="IPR050275">
    <property type="entry name" value="PGM_Phosphatase"/>
</dbReference>
<dbReference type="InterPro" id="IPR001345">
    <property type="entry name" value="PG/BPGM_mutase_AS"/>
</dbReference>
<dbReference type="SMART" id="SM00855">
    <property type="entry name" value="PGAM"/>
    <property type="match status" value="1"/>
</dbReference>
<sequence length="252" mass="27928">MAAVAEYMRPPMRILLIRHGESFNNALMAEPGMTRENWERGREPDPNLSALGRKQAEALGRFLAGEAGSNPRLSEVLPLGMLCVSPVKRAMQTLEPTARRLAARPKVWTDCFEVGGIYHASGTGSRGLTRSQMLSDFPIFDLPDDVTEDGWYTLDGKESLDQARQRAQGTADRIRELARSKDRGFEGTLVLLSHHDHLNLLLQALLGETKSFFHANTAMSCLTVFVSGHVEVRFLNCTDHLLGIGRIRTASL</sequence>
<dbReference type="PANTHER" id="PTHR48100">
    <property type="entry name" value="BROAD-SPECIFICITY PHOSPHATASE YOR283W-RELATED"/>
    <property type="match status" value="1"/>
</dbReference>
<dbReference type="SUPFAM" id="SSF53254">
    <property type="entry name" value="Phosphoglycerate mutase-like"/>
    <property type="match status" value="1"/>
</dbReference>
<dbReference type="GO" id="GO:0016791">
    <property type="term" value="F:phosphatase activity"/>
    <property type="evidence" value="ECO:0007669"/>
    <property type="project" value="TreeGrafter"/>
</dbReference>
<evidence type="ECO:0000256" key="1">
    <source>
        <dbReference type="ARBA" id="ARBA00023152"/>
    </source>
</evidence>
<accession>A0A7S2F0V9</accession>
<keyword evidence="1" id="KW-0324">Glycolysis</keyword>
<organism evidence="3">
    <name type="scientific">Alexandrium andersonii</name>
    <dbReference type="NCBI Taxonomy" id="327968"/>
    <lineage>
        <taxon>Eukaryota</taxon>
        <taxon>Sar</taxon>
        <taxon>Alveolata</taxon>
        <taxon>Dinophyceae</taxon>
        <taxon>Gonyaulacales</taxon>
        <taxon>Pyrocystaceae</taxon>
        <taxon>Alexandrium</taxon>
    </lineage>
</organism>
<keyword evidence="2" id="KW-0413">Isomerase</keyword>
<dbReference type="InterPro" id="IPR029033">
    <property type="entry name" value="His_PPase_superfam"/>
</dbReference>